<dbReference type="InterPro" id="IPR015914">
    <property type="entry name" value="PAPs_N"/>
</dbReference>
<protein>
    <recommendedName>
        <fullName evidence="6">Purple acid phosphatase</fullName>
        <ecNumber evidence="6">3.1.3.2</ecNumber>
    </recommendedName>
</protein>
<reference evidence="11 12" key="1">
    <citation type="submission" date="2015-11" db="EMBL/GenBank/DDBJ databases">
        <title>Genomes and virulence difference between two physiological races of Phytophthora nicotianae.</title>
        <authorList>
            <person name="Liu H."/>
            <person name="Ma X."/>
            <person name="Yu H."/>
            <person name="Fang D."/>
            <person name="Li Y."/>
            <person name="Wang X."/>
            <person name="Wang W."/>
            <person name="Dong Y."/>
            <person name="Xiao B."/>
        </authorList>
    </citation>
    <scope>NUCLEOTIDE SEQUENCE [LARGE SCALE GENOMIC DNA]</scope>
    <source>
        <strain evidence="12">race 0</strain>
    </source>
</reference>
<evidence type="ECO:0000259" key="9">
    <source>
        <dbReference type="Pfam" id="PF14008"/>
    </source>
</evidence>
<dbReference type="InterPro" id="IPR041792">
    <property type="entry name" value="MPP_PAP"/>
</dbReference>
<evidence type="ECO:0000259" key="8">
    <source>
        <dbReference type="Pfam" id="PF00149"/>
    </source>
</evidence>
<evidence type="ECO:0000256" key="5">
    <source>
        <dbReference type="ARBA" id="ARBA00023180"/>
    </source>
</evidence>
<dbReference type="CDD" id="cd00839">
    <property type="entry name" value="MPP_PAPs"/>
    <property type="match status" value="1"/>
</dbReference>
<dbReference type="Gene3D" id="2.60.40.380">
    <property type="entry name" value="Purple acid phosphatase-like, N-terminal"/>
    <property type="match status" value="1"/>
</dbReference>
<evidence type="ECO:0000256" key="6">
    <source>
        <dbReference type="RuleBase" id="RU361203"/>
    </source>
</evidence>
<evidence type="ECO:0000313" key="12">
    <source>
        <dbReference type="Proteomes" id="UP000052943"/>
    </source>
</evidence>
<comment type="caution">
    <text evidence="11">The sequence shown here is derived from an EMBL/GenBank/DDBJ whole genome shotgun (WGS) entry which is preliminary data.</text>
</comment>
<dbReference type="GO" id="GO:0003993">
    <property type="term" value="F:acid phosphatase activity"/>
    <property type="evidence" value="ECO:0007669"/>
    <property type="project" value="UniProtKB-EC"/>
</dbReference>
<keyword evidence="3" id="KW-0964">Secreted</keyword>
<dbReference type="InterPro" id="IPR029052">
    <property type="entry name" value="Metallo-depent_PP-like"/>
</dbReference>
<dbReference type="AlphaFoldDB" id="A0A0W8BZI5"/>
<evidence type="ECO:0000256" key="7">
    <source>
        <dbReference type="SAM" id="Phobius"/>
    </source>
</evidence>
<evidence type="ECO:0000259" key="10">
    <source>
        <dbReference type="Pfam" id="PF16656"/>
    </source>
</evidence>
<dbReference type="OrthoDB" id="45007at2759"/>
<keyword evidence="7" id="KW-0472">Membrane</keyword>
<dbReference type="Gene3D" id="3.60.21.10">
    <property type="match status" value="2"/>
</dbReference>
<dbReference type="Pfam" id="PF00149">
    <property type="entry name" value="Metallophos"/>
    <property type="match status" value="1"/>
</dbReference>
<dbReference type="Pfam" id="PF14008">
    <property type="entry name" value="Metallophos_C"/>
    <property type="match status" value="1"/>
</dbReference>
<dbReference type="STRING" id="4790.A0A0W8BZI5"/>
<feature type="domain" description="Calcineurin-like phosphoesterase" evidence="8">
    <location>
        <begin position="294"/>
        <end position="540"/>
    </location>
</feature>
<evidence type="ECO:0000313" key="11">
    <source>
        <dbReference type="EMBL" id="KUF77259.1"/>
    </source>
</evidence>
<dbReference type="Pfam" id="PF16656">
    <property type="entry name" value="Pur_ac_phosph_N"/>
    <property type="match status" value="1"/>
</dbReference>
<feature type="transmembrane region" description="Helical" evidence="7">
    <location>
        <begin position="32"/>
        <end position="53"/>
    </location>
</feature>
<keyword evidence="5" id="KW-0325">Glycoprotein</keyword>
<dbReference type="EMBL" id="LNFO01005619">
    <property type="protein sequence ID" value="KUF77259.1"/>
    <property type="molecule type" value="Genomic_DNA"/>
</dbReference>
<evidence type="ECO:0000256" key="3">
    <source>
        <dbReference type="ARBA" id="ARBA00022525"/>
    </source>
</evidence>
<keyword evidence="4" id="KW-0732">Signal</keyword>
<organism evidence="11 12">
    <name type="scientific">Phytophthora nicotianae</name>
    <name type="common">Potato buckeye rot agent</name>
    <name type="synonym">Phytophthora parasitica</name>
    <dbReference type="NCBI Taxonomy" id="4792"/>
    <lineage>
        <taxon>Eukaryota</taxon>
        <taxon>Sar</taxon>
        <taxon>Stramenopiles</taxon>
        <taxon>Oomycota</taxon>
        <taxon>Peronosporomycetes</taxon>
        <taxon>Peronosporales</taxon>
        <taxon>Peronosporaceae</taxon>
        <taxon>Phytophthora</taxon>
    </lineage>
</organism>
<dbReference type="EC" id="3.1.3.2" evidence="6"/>
<feature type="domain" description="Purple acid phosphatase C-terminal" evidence="9">
    <location>
        <begin position="557"/>
        <end position="617"/>
    </location>
</feature>
<keyword evidence="7" id="KW-1133">Transmembrane helix</keyword>
<dbReference type="InterPro" id="IPR008963">
    <property type="entry name" value="Purple_acid_Pase-like_N"/>
</dbReference>
<gene>
    <name evidence="11" type="ORF">AM587_10017774</name>
</gene>
<evidence type="ECO:0000256" key="1">
    <source>
        <dbReference type="ARBA" id="ARBA00004613"/>
    </source>
</evidence>
<dbReference type="PANTHER" id="PTHR45778:SF7">
    <property type="entry name" value="PURPLE ACID PHOSPHATASE"/>
    <property type="match status" value="1"/>
</dbReference>
<dbReference type="Proteomes" id="UP000052943">
    <property type="component" value="Unassembled WGS sequence"/>
</dbReference>
<dbReference type="SUPFAM" id="SSF49363">
    <property type="entry name" value="Purple acid phosphatase, N-terminal domain"/>
    <property type="match status" value="1"/>
</dbReference>
<keyword evidence="7" id="KW-0812">Transmembrane</keyword>
<accession>A0A0W8BZI5</accession>
<comment type="subcellular location">
    <subcellularLocation>
        <location evidence="1">Secreted</location>
    </subcellularLocation>
</comment>
<dbReference type="GO" id="GO:0046872">
    <property type="term" value="F:metal ion binding"/>
    <property type="evidence" value="ECO:0007669"/>
    <property type="project" value="InterPro"/>
</dbReference>
<feature type="domain" description="Purple acid phosphatase N-terminal" evidence="10">
    <location>
        <begin position="174"/>
        <end position="278"/>
    </location>
</feature>
<comment type="subunit">
    <text evidence="2">Homodimer.</text>
</comment>
<comment type="similarity">
    <text evidence="6">Belongs to the metallophosphoesterase superfamily. Purple acid phosphatase family.</text>
</comment>
<dbReference type="PANTHER" id="PTHR45778">
    <property type="entry name" value="PURPLE ACID PHOSPHATASE-RELATED"/>
    <property type="match status" value="1"/>
</dbReference>
<dbReference type="GO" id="GO:0005576">
    <property type="term" value="C:extracellular region"/>
    <property type="evidence" value="ECO:0007669"/>
    <property type="project" value="UniProtKB-SubCell"/>
</dbReference>
<dbReference type="InterPro" id="IPR025733">
    <property type="entry name" value="PAPs_C"/>
</dbReference>
<keyword evidence="6" id="KW-0378">Hydrolase</keyword>
<evidence type="ECO:0000256" key="4">
    <source>
        <dbReference type="ARBA" id="ARBA00022729"/>
    </source>
</evidence>
<name>A0A0W8BZI5_PHYNI</name>
<sequence>MLRDHGAKYTLVADDDAPTETMGTHRRLAKRMAVLVAVALCGVAAAVTLLIALKRDVVLTPLSEESKGFKLKTYPPLVEDGGDLVVSWEGETSSTLTSRDYLTLSCGPTTGDGDYLMKKGVKETDANDHSVRFSELYMMRCNYTAVYFNYDEKTDKFKPIAKVEAGMKEPFDTPKHGHLSLTDDETAMAILFNSGSSKTPMVKYGENPQDLKFHATGTTTTYGADDLCHEPANVLGQRAFRDPGFMHTVIMTDLKPDTYYYYQYGHEGHALSHVRRFKSRPPKSTKYANFIAYADMGAYVEPGSASTAGRVYEEVMGGGYDSFLLHFGDISYARSVGYIWDQFFHLIEPYATRLPYMVGIGNRKYFEVLVNTSTQRGSRAHVNVCFVVADEYDYNRGGKHDLSGGMLPYGGSFNPSWGNFGIDSAGECGVPMHHRWHAPKTGNWIYWYSFNYGGVHVIQMSTEHNWTRGSEQYEWLQHDLEQVDRSVTPWVVLTAHRMMYTTQMNIESDMKVSYKFQEEVEDLIYKHRVNLMMVGHEHAYERSCPLYRKECVADGKGTVHIVVGSAGYPLGTEDFSDKYGKWSLRHVNDYGYLRIATSPEDMRIQFVLNKNGNVYDEFIIEPWED</sequence>
<dbReference type="InterPro" id="IPR004843">
    <property type="entry name" value="Calcineurin-like_PHP"/>
</dbReference>
<evidence type="ECO:0000256" key="2">
    <source>
        <dbReference type="ARBA" id="ARBA00011738"/>
    </source>
</evidence>
<comment type="catalytic activity">
    <reaction evidence="6">
        <text>a phosphate monoester + H2O = an alcohol + phosphate</text>
        <dbReference type="Rhea" id="RHEA:15017"/>
        <dbReference type="ChEBI" id="CHEBI:15377"/>
        <dbReference type="ChEBI" id="CHEBI:30879"/>
        <dbReference type="ChEBI" id="CHEBI:43474"/>
        <dbReference type="ChEBI" id="CHEBI:67140"/>
        <dbReference type="EC" id="3.1.3.2"/>
    </reaction>
</comment>
<dbReference type="SUPFAM" id="SSF56300">
    <property type="entry name" value="Metallo-dependent phosphatases"/>
    <property type="match status" value="1"/>
</dbReference>
<proteinExistence type="inferred from homology"/>